<name>A0A2J8SNX2_PONAB</name>
<reference evidence="2" key="1">
    <citation type="submission" date="2017-12" db="EMBL/GenBank/DDBJ databases">
        <title>High-resolution comparative analysis of great ape genomes.</title>
        <authorList>
            <person name="Pollen A."/>
            <person name="Hastie A."/>
            <person name="Hormozdiari F."/>
            <person name="Dougherty M."/>
            <person name="Liu R."/>
            <person name="Chaisson M."/>
            <person name="Hoppe E."/>
            <person name="Hill C."/>
            <person name="Pang A."/>
            <person name="Hillier L."/>
            <person name="Baker C."/>
            <person name="Armstrong J."/>
            <person name="Shendure J."/>
            <person name="Paten B."/>
            <person name="Wilson R."/>
            <person name="Chao H."/>
            <person name="Schneider V."/>
            <person name="Ventura M."/>
            <person name="Kronenberg Z."/>
            <person name="Murali S."/>
            <person name="Gordon D."/>
            <person name="Cantsilieris S."/>
            <person name="Munson K."/>
            <person name="Nelson B."/>
            <person name="Raja A."/>
            <person name="Underwood J."/>
            <person name="Diekhans M."/>
            <person name="Fiddes I."/>
            <person name="Haussler D."/>
            <person name="Eichler E."/>
        </authorList>
    </citation>
    <scope>NUCLEOTIDE SEQUENCE [LARGE SCALE GENOMIC DNA]</scope>
    <source>
        <strain evidence="2">Susie</strain>
    </source>
</reference>
<feature type="chain" id="PRO_5014370359" evidence="1">
    <location>
        <begin position="20"/>
        <end position="44"/>
    </location>
</feature>
<protein>
    <submittedName>
        <fullName evidence="2">SCARF1 isoform 6</fullName>
    </submittedName>
</protein>
<proteinExistence type="predicted"/>
<comment type="caution">
    <text evidence="2">The sequence shown here is derived from an EMBL/GenBank/DDBJ whole genome shotgun (WGS) entry which is preliminary data.</text>
</comment>
<evidence type="ECO:0000256" key="1">
    <source>
        <dbReference type="SAM" id="SignalP"/>
    </source>
</evidence>
<accession>A0A2J8SNX2</accession>
<dbReference type="EMBL" id="NDHI03003557">
    <property type="protein sequence ID" value="PNJ22459.1"/>
    <property type="molecule type" value="Genomic_DNA"/>
</dbReference>
<evidence type="ECO:0000313" key="2">
    <source>
        <dbReference type="EMBL" id="PNJ22459.1"/>
    </source>
</evidence>
<sequence length="44" mass="4837">MGLGLLLPLLLLWTQGTQGSKLDPNGQHVCVASRWVSWECDPLC</sequence>
<dbReference type="AlphaFoldDB" id="A0A2J8SNX2"/>
<feature type="signal peptide" evidence="1">
    <location>
        <begin position="1"/>
        <end position="19"/>
    </location>
</feature>
<keyword evidence="1" id="KW-0732">Signal</keyword>
<gene>
    <name evidence="2" type="ORF">CR201_G0041401</name>
</gene>
<organism evidence="2">
    <name type="scientific">Pongo abelii</name>
    <name type="common">Sumatran orangutan</name>
    <name type="synonym">Pongo pygmaeus abelii</name>
    <dbReference type="NCBI Taxonomy" id="9601"/>
    <lineage>
        <taxon>Eukaryota</taxon>
        <taxon>Metazoa</taxon>
        <taxon>Chordata</taxon>
        <taxon>Craniata</taxon>
        <taxon>Vertebrata</taxon>
        <taxon>Euteleostomi</taxon>
        <taxon>Mammalia</taxon>
        <taxon>Eutheria</taxon>
        <taxon>Euarchontoglires</taxon>
        <taxon>Primates</taxon>
        <taxon>Haplorrhini</taxon>
        <taxon>Catarrhini</taxon>
        <taxon>Hominidae</taxon>
        <taxon>Pongo</taxon>
    </lineage>
</organism>